<reference evidence="2 3" key="1">
    <citation type="submission" date="2016-10" db="EMBL/GenBank/DDBJ databases">
        <authorList>
            <person name="de Groot N.N."/>
        </authorList>
    </citation>
    <scope>NUCLEOTIDE SEQUENCE [LARGE SCALE GENOMIC DNA]</scope>
    <source>
        <strain evidence="2 3">CGMCC 1.6134</strain>
    </source>
</reference>
<dbReference type="Gene3D" id="3.90.550.10">
    <property type="entry name" value="Spore Coat Polysaccharide Biosynthesis Protein SpsA, Chain A"/>
    <property type="match status" value="1"/>
</dbReference>
<dbReference type="EMBL" id="FOTY01000011">
    <property type="protein sequence ID" value="SFM01546.1"/>
    <property type="molecule type" value="Genomic_DNA"/>
</dbReference>
<dbReference type="InterPro" id="IPR050834">
    <property type="entry name" value="Glycosyltransf_2"/>
</dbReference>
<dbReference type="InterPro" id="IPR029044">
    <property type="entry name" value="Nucleotide-diphossugar_trans"/>
</dbReference>
<gene>
    <name evidence="2" type="ORF">SAMN04488054_11160</name>
</gene>
<proteinExistence type="predicted"/>
<sequence>MNDITALLFGYSNKKTVQQALCSLEKIHHRIDMVMVLDPSVQIGNETKRHSFDVSFIPEQDPGRALNRILSSIKTSYVLFLHDDDYFSSTLQPSYVNLDPYKSVMTVPQHIGKAVIQQPFLIRTNSGNLNPFPSIGHLPFQEALLPAWLSTLENHQITAIQREGLKKINKNTSKREREKIHFLTKYNTASMESKSPSLSIFIANYNMGSYVETALLSCILQNVQPESVFVIDDGSTDDSRTRLSEWENHPRVTFMVKENGGKARALNEVLPHISTEFVMELDADDWLDPDAVSIVKHYLQDLPEPACVLYGNLRRWKQTADGGVLYKGLSKGRPVRAKNDLVSYRFPLGPRIYRTSALKQIGGFPVVPFEHGRLYEDVSVLMNLFKEAPLFFQNFTVYNVREHKESITKKNHSKWNDFYKSWLDPY</sequence>
<dbReference type="Proteomes" id="UP000199668">
    <property type="component" value="Unassembled WGS sequence"/>
</dbReference>
<accession>A0A1I4MET8</accession>
<name>A0A1I4MET8_9BACI</name>
<dbReference type="RefSeq" id="WP_090926931.1">
    <property type="nucleotide sequence ID" value="NZ_FOTY01000011.1"/>
</dbReference>
<organism evidence="2 3">
    <name type="scientific">Salibacterium qingdaonense</name>
    <dbReference type="NCBI Taxonomy" id="266892"/>
    <lineage>
        <taxon>Bacteria</taxon>
        <taxon>Bacillati</taxon>
        <taxon>Bacillota</taxon>
        <taxon>Bacilli</taxon>
        <taxon>Bacillales</taxon>
        <taxon>Bacillaceae</taxon>
    </lineage>
</organism>
<keyword evidence="3" id="KW-1185">Reference proteome</keyword>
<evidence type="ECO:0000259" key="1">
    <source>
        <dbReference type="Pfam" id="PF00535"/>
    </source>
</evidence>
<dbReference type="InterPro" id="IPR001173">
    <property type="entry name" value="Glyco_trans_2-like"/>
</dbReference>
<dbReference type="SUPFAM" id="SSF53448">
    <property type="entry name" value="Nucleotide-diphospho-sugar transferases"/>
    <property type="match status" value="2"/>
</dbReference>
<dbReference type="PANTHER" id="PTHR43685:SF2">
    <property type="entry name" value="GLYCOSYLTRANSFERASE 2-LIKE DOMAIN-CONTAINING PROTEIN"/>
    <property type="match status" value="1"/>
</dbReference>
<dbReference type="AlphaFoldDB" id="A0A1I4MET8"/>
<evidence type="ECO:0000313" key="3">
    <source>
        <dbReference type="Proteomes" id="UP000199668"/>
    </source>
</evidence>
<dbReference type="CDD" id="cd00761">
    <property type="entry name" value="Glyco_tranf_GTA_type"/>
    <property type="match status" value="2"/>
</dbReference>
<feature type="domain" description="Glycosyltransferase 2-like" evidence="1">
    <location>
        <begin position="199"/>
        <end position="303"/>
    </location>
</feature>
<dbReference type="GO" id="GO:0016740">
    <property type="term" value="F:transferase activity"/>
    <property type="evidence" value="ECO:0007669"/>
    <property type="project" value="UniProtKB-KW"/>
</dbReference>
<dbReference type="OrthoDB" id="396512at2"/>
<protein>
    <submittedName>
        <fullName evidence="2">Glycosyl transferase family 2</fullName>
    </submittedName>
</protein>
<dbReference type="STRING" id="266892.SAMN04488054_11160"/>
<dbReference type="PANTHER" id="PTHR43685">
    <property type="entry name" value="GLYCOSYLTRANSFERASE"/>
    <property type="match status" value="1"/>
</dbReference>
<evidence type="ECO:0000313" key="2">
    <source>
        <dbReference type="EMBL" id="SFM01546.1"/>
    </source>
</evidence>
<dbReference type="Pfam" id="PF00535">
    <property type="entry name" value="Glycos_transf_2"/>
    <property type="match status" value="1"/>
</dbReference>
<keyword evidence="2" id="KW-0808">Transferase</keyword>